<gene>
    <name evidence="2" type="ORF">TNCV_4844501</name>
</gene>
<sequence>MGEWILTYHKNPKPEHGTLHQEQVTRMTSEWAAPSPNHNTPPMGRRLGYDSFNAQQRSYTADLQQPAGSNLVTMTTKLPRPSENKGERHL</sequence>
<feature type="region of interest" description="Disordered" evidence="1">
    <location>
        <begin position="29"/>
        <end position="49"/>
    </location>
</feature>
<feature type="region of interest" description="Disordered" evidence="1">
    <location>
        <begin position="62"/>
        <end position="90"/>
    </location>
</feature>
<dbReference type="AlphaFoldDB" id="A0A8X7BM13"/>
<proteinExistence type="predicted"/>
<dbReference type="Proteomes" id="UP000887159">
    <property type="component" value="Unassembled WGS sequence"/>
</dbReference>
<organism evidence="2 3">
    <name type="scientific">Trichonephila clavipes</name>
    <name type="common">Golden silk orbweaver</name>
    <name type="synonym">Nephila clavipes</name>
    <dbReference type="NCBI Taxonomy" id="2585209"/>
    <lineage>
        <taxon>Eukaryota</taxon>
        <taxon>Metazoa</taxon>
        <taxon>Ecdysozoa</taxon>
        <taxon>Arthropoda</taxon>
        <taxon>Chelicerata</taxon>
        <taxon>Arachnida</taxon>
        <taxon>Araneae</taxon>
        <taxon>Araneomorphae</taxon>
        <taxon>Entelegynae</taxon>
        <taxon>Araneoidea</taxon>
        <taxon>Nephilidae</taxon>
        <taxon>Trichonephila</taxon>
    </lineage>
</organism>
<reference evidence="2" key="1">
    <citation type="submission" date="2020-08" db="EMBL/GenBank/DDBJ databases">
        <title>Multicomponent nature underlies the extraordinary mechanical properties of spider dragline silk.</title>
        <authorList>
            <person name="Kono N."/>
            <person name="Nakamura H."/>
            <person name="Mori M."/>
            <person name="Yoshida Y."/>
            <person name="Ohtoshi R."/>
            <person name="Malay A.D."/>
            <person name="Moran D.A.P."/>
            <person name="Tomita M."/>
            <person name="Numata K."/>
            <person name="Arakawa K."/>
        </authorList>
    </citation>
    <scope>NUCLEOTIDE SEQUENCE</scope>
</reference>
<feature type="compositionally biased region" description="Basic and acidic residues" evidence="1">
    <location>
        <begin position="80"/>
        <end position="90"/>
    </location>
</feature>
<comment type="caution">
    <text evidence="2">The sequence shown here is derived from an EMBL/GenBank/DDBJ whole genome shotgun (WGS) entry which is preliminary data.</text>
</comment>
<feature type="compositionally biased region" description="Polar residues" evidence="1">
    <location>
        <begin position="62"/>
        <end position="76"/>
    </location>
</feature>
<protein>
    <submittedName>
        <fullName evidence="2">Uncharacterized protein</fullName>
    </submittedName>
</protein>
<keyword evidence="3" id="KW-1185">Reference proteome</keyword>
<evidence type="ECO:0000313" key="3">
    <source>
        <dbReference type="Proteomes" id="UP000887159"/>
    </source>
</evidence>
<accession>A0A8X7BM13</accession>
<name>A0A8X7BM13_TRICX</name>
<evidence type="ECO:0000313" key="2">
    <source>
        <dbReference type="EMBL" id="GFY36078.1"/>
    </source>
</evidence>
<dbReference type="EMBL" id="BMAU01021435">
    <property type="protein sequence ID" value="GFY36078.1"/>
    <property type="molecule type" value="Genomic_DNA"/>
</dbReference>
<evidence type="ECO:0000256" key="1">
    <source>
        <dbReference type="SAM" id="MobiDB-lite"/>
    </source>
</evidence>